<dbReference type="EMBL" id="FSRQ01000001">
    <property type="protein sequence ID" value="SIN99516.1"/>
    <property type="molecule type" value="Genomic_DNA"/>
</dbReference>
<dbReference type="AlphaFoldDB" id="A0A1N6FVY1"/>
<name>A0A1N6FVY1_9FLAO</name>
<accession>A0A1N6FVY1</accession>
<evidence type="ECO:0000313" key="2">
    <source>
        <dbReference type="Proteomes" id="UP000184782"/>
    </source>
</evidence>
<reference evidence="2" key="1">
    <citation type="submission" date="2016-12" db="EMBL/GenBank/DDBJ databases">
        <authorList>
            <person name="Varghese N."/>
            <person name="Submissions S."/>
        </authorList>
    </citation>
    <scope>NUCLEOTIDE SEQUENCE [LARGE SCALE GENOMIC DNA]</scope>
    <source>
        <strain evidence="2">DSM 16779</strain>
    </source>
</reference>
<proteinExistence type="predicted"/>
<sequence>MKNSFLYFAFTLFIFINYKSQNSNNLFDKTVFEVKGDLNKDNLIDMVTVKENSKSKYNPYQLEIKFKNAHGEFTSVFLSEKAIPNKFPYGDERTEVILENLEIKNDILIFSNQLIRGRLTHKFRFQNGNFELIGYTFHNASPGFIEYIDYNLSTGKKILRKTTYETDKVLSLLETSEKINPLPKLQDFTPFDFMY</sequence>
<evidence type="ECO:0000313" key="1">
    <source>
        <dbReference type="EMBL" id="SIN99516.1"/>
    </source>
</evidence>
<dbReference type="OrthoDB" id="86940at2"/>
<dbReference type="RefSeq" id="WP_074229785.1">
    <property type="nucleotide sequence ID" value="NZ_FSRQ01000001.1"/>
</dbReference>
<dbReference type="STRING" id="59733.SAMN05421769_1658"/>
<organism evidence="1 2">
    <name type="scientific">Chryseobacterium scophthalmum</name>
    <dbReference type="NCBI Taxonomy" id="59733"/>
    <lineage>
        <taxon>Bacteria</taxon>
        <taxon>Pseudomonadati</taxon>
        <taxon>Bacteroidota</taxon>
        <taxon>Flavobacteriia</taxon>
        <taxon>Flavobacteriales</taxon>
        <taxon>Weeksellaceae</taxon>
        <taxon>Chryseobacterium group</taxon>
        <taxon>Chryseobacterium</taxon>
    </lineage>
</organism>
<dbReference type="Proteomes" id="UP000184782">
    <property type="component" value="Unassembled WGS sequence"/>
</dbReference>
<gene>
    <name evidence="1" type="ORF">SAMN05421769_1658</name>
</gene>
<keyword evidence="2" id="KW-1185">Reference proteome</keyword>
<protein>
    <submittedName>
        <fullName evidence="1">Uncharacterized protein</fullName>
    </submittedName>
</protein>